<evidence type="ECO:0000313" key="3">
    <source>
        <dbReference type="Proteomes" id="UP000198937"/>
    </source>
</evidence>
<reference evidence="2 3" key="1">
    <citation type="submission" date="2016-06" db="EMBL/GenBank/DDBJ databases">
        <authorList>
            <person name="Kjaerup R.B."/>
            <person name="Dalgaard T.S."/>
            <person name="Juul-Madsen H.R."/>
        </authorList>
    </citation>
    <scope>NUCLEOTIDE SEQUENCE [LARGE SCALE GENOMIC DNA]</scope>
    <source>
        <strain evidence="2 3">DSM 45577</strain>
    </source>
</reference>
<keyword evidence="3" id="KW-1185">Reference proteome</keyword>
<evidence type="ECO:0000313" key="2">
    <source>
        <dbReference type="EMBL" id="SCL58447.1"/>
    </source>
</evidence>
<keyword evidence="1" id="KW-0812">Transmembrane</keyword>
<dbReference type="EMBL" id="FMIA01000002">
    <property type="protein sequence ID" value="SCL58447.1"/>
    <property type="molecule type" value="Genomic_DNA"/>
</dbReference>
<sequence length="72" mass="7366">MSPLQMVIGPVAGAAVATALAVYAGSVLLRERRGAPARTTDLATSRPYLTALFVVVGLAGLVLLTLRLGVMS</sequence>
<keyword evidence="1" id="KW-0472">Membrane</keyword>
<dbReference type="AlphaFoldDB" id="A0A1C6UWM8"/>
<feature type="transmembrane region" description="Helical" evidence="1">
    <location>
        <begin position="6"/>
        <end position="29"/>
    </location>
</feature>
<dbReference type="Proteomes" id="UP000198937">
    <property type="component" value="Unassembled WGS sequence"/>
</dbReference>
<feature type="transmembrane region" description="Helical" evidence="1">
    <location>
        <begin position="49"/>
        <end position="70"/>
    </location>
</feature>
<organism evidence="2 3">
    <name type="scientific">Micromonospora yangpuensis</name>
    <dbReference type="NCBI Taxonomy" id="683228"/>
    <lineage>
        <taxon>Bacteria</taxon>
        <taxon>Bacillati</taxon>
        <taxon>Actinomycetota</taxon>
        <taxon>Actinomycetes</taxon>
        <taxon>Micromonosporales</taxon>
        <taxon>Micromonosporaceae</taxon>
        <taxon>Micromonospora</taxon>
    </lineage>
</organism>
<evidence type="ECO:0000256" key="1">
    <source>
        <dbReference type="SAM" id="Phobius"/>
    </source>
</evidence>
<dbReference type="RefSeq" id="WP_139135713.1">
    <property type="nucleotide sequence ID" value="NZ_BMMJ01000014.1"/>
</dbReference>
<protein>
    <submittedName>
        <fullName evidence="2">Uncharacterized protein</fullName>
    </submittedName>
</protein>
<name>A0A1C6UWM8_9ACTN</name>
<accession>A0A1C6UWM8</accession>
<gene>
    <name evidence="2" type="ORF">GA0070617_3821</name>
</gene>
<keyword evidence="1" id="KW-1133">Transmembrane helix</keyword>
<proteinExistence type="predicted"/>
<dbReference type="STRING" id="683228.GA0070617_3821"/>